<evidence type="ECO:0000256" key="2">
    <source>
        <dbReference type="ARBA" id="ARBA00004686"/>
    </source>
</evidence>
<dbReference type="InterPro" id="IPR010918">
    <property type="entry name" value="PurM-like_C_dom"/>
</dbReference>
<evidence type="ECO:0000256" key="15">
    <source>
        <dbReference type="HAMAP-Rule" id="MF_00741"/>
    </source>
</evidence>
<dbReference type="PANTHER" id="PTHR10520">
    <property type="entry name" value="TRIFUNCTIONAL PURINE BIOSYNTHETIC PROTEIN ADENOSINE-3-RELATED"/>
    <property type="match status" value="1"/>
</dbReference>
<sequence>MTGERKYAEAGVDIAARSRFAKSLPGILARARRPEVLSDAGPFSGLFRLGDRYRDPVLAASADGIGTKVKLQLAAGRLDLCGPDIIGHSVNDILVCGAEPLFFLDYIAGNGLSNEQKQALVEGVANACAEVGCALLGGETADMPDVYLPGEFDLAGFIVGVVERDAIIDGTKIRPGDVLIGLPSSGLHTNGFSLARRALDVANGEPAEETRRRLEERPPELGGLTLGEALLATHRPYAREVRPVIDRVHGMAHITGGGYRENVPRVLPEGVTAVIDTRAWEVPGIFRLIAERGRVSAEEMYEVFNMGIGLVLMVGAEDAEGVLAAVPGAVRIGEIREWTGRPVELVGLEQGQRG</sequence>
<dbReference type="GO" id="GO:0046084">
    <property type="term" value="P:adenine biosynthetic process"/>
    <property type="evidence" value="ECO:0007669"/>
    <property type="project" value="TreeGrafter"/>
</dbReference>
<dbReference type="HAMAP" id="MF_00741">
    <property type="entry name" value="AIRS"/>
    <property type="match status" value="1"/>
</dbReference>
<dbReference type="GO" id="GO:0004641">
    <property type="term" value="F:phosphoribosylformylglycinamidine cyclo-ligase activity"/>
    <property type="evidence" value="ECO:0007669"/>
    <property type="project" value="UniProtKB-UniRule"/>
</dbReference>
<dbReference type="Gene3D" id="3.90.650.10">
    <property type="entry name" value="PurM-like C-terminal domain"/>
    <property type="match status" value="1"/>
</dbReference>
<keyword evidence="9 15" id="KW-0658">Purine biosynthesis</keyword>
<organism evidence="18 19">
    <name type="scientific">Tepidiforma thermophila (strain KCTC 52669 / CGMCC 1.13589 / G233)</name>
    <dbReference type="NCBI Taxonomy" id="2761530"/>
    <lineage>
        <taxon>Bacteria</taxon>
        <taxon>Bacillati</taxon>
        <taxon>Chloroflexota</taxon>
        <taxon>Tepidiformia</taxon>
        <taxon>Tepidiformales</taxon>
        <taxon>Tepidiformaceae</taxon>
        <taxon>Tepidiforma</taxon>
    </lineage>
</organism>
<evidence type="ECO:0000256" key="12">
    <source>
        <dbReference type="ARBA" id="ARBA00032931"/>
    </source>
</evidence>
<protein>
    <recommendedName>
        <fullName evidence="5 15">Phosphoribosylformylglycinamidine cyclo-ligase</fullName>
        <ecNumber evidence="4 15">6.3.3.1</ecNumber>
    </recommendedName>
    <alternativeName>
        <fullName evidence="12 15">AIR synthase</fullName>
    </alternativeName>
    <alternativeName>
        <fullName evidence="13 15">AIRS</fullName>
    </alternativeName>
    <alternativeName>
        <fullName evidence="11 15">Phosphoribosyl-aminoimidazole synthetase</fullName>
    </alternativeName>
</protein>
<dbReference type="GO" id="GO:0006189">
    <property type="term" value="P:'de novo' IMP biosynthetic process"/>
    <property type="evidence" value="ECO:0007669"/>
    <property type="project" value="UniProtKB-UniRule"/>
</dbReference>
<keyword evidence="10 15" id="KW-0067">ATP-binding</keyword>
<dbReference type="InterPro" id="IPR004733">
    <property type="entry name" value="PurM_cligase"/>
</dbReference>
<dbReference type="Proteomes" id="UP000223071">
    <property type="component" value="Unassembled WGS sequence"/>
</dbReference>
<evidence type="ECO:0000259" key="16">
    <source>
        <dbReference type="Pfam" id="PF00586"/>
    </source>
</evidence>
<dbReference type="PANTHER" id="PTHR10520:SF12">
    <property type="entry name" value="TRIFUNCTIONAL PURINE BIOSYNTHETIC PROTEIN ADENOSINE-3"/>
    <property type="match status" value="1"/>
</dbReference>
<proteinExistence type="inferred from homology"/>
<dbReference type="Pfam" id="PF00586">
    <property type="entry name" value="AIRS"/>
    <property type="match status" value="1"/>
</dbReference>
<evidence type="ECO:0000256" key="8">
    <source>
        <dbReference type="ARBA" id="ARBA00022741"/>
    </source>
</evidence>
<accession>A0A2A9HCZ6</accession>
<dbReference type="GO" id="GO:0005524">
    <property type="term" value="F:ATP binding"/>
    <property type="evidence" value="ECO:0007669"/>
    <property type="project" value="UniProtKB-KW"/>
</dbReference>
<dbReference type="NCBIfam" id="TIGR00878">
    <property type="entry name" value="purM"/>
    <property type="match status" value="1"/>
</dbReference>
<dbReference type="CDD" id="cd02196">
    <property type="entry name" value="PurM"/>
    <property type="match status" value="1"/>
</dbReference>
<dbReference type="InterPro" id="IPR016188">
    <property type="entry name" value="PurM-like_N"/>
</dbReference>
<dbReference type="SUPFAM" id="SSF55326">
    <property type="entry name" value="PurM N-terminal domain-like"/>
    <property type="match status" value="1"/>
</dbReference>
<evidence type="ECO:0000256" key="1">
    <source>
        <dbReference type="ARBA" id="ARBA00004496"/>
    </source>
</evidence>
<keyword evidence="6 15" id="KW-0963">Cytoplasm</keyword>
<comment type="similarity">
    <text evidence="3 15">Belongs to the AIR synthase family.</text>
</comment>
<keyword evidence="8 15" id="KW-0547">Nucleotide-binding</keyword>
<dbReference type="Pfam" id="PF02769">
    <property type="entry name" value="AIRS_C"/>
    <property type="match status" value="1"/>
</dbReference>
<reference evidence="18 19" key="1">
    <citation type="submission" date="2017-09" db="EMBL/GenBank/DDBJ databases">
        <title>Sequencing the genomes of two abundant thermophiles in Great Basin hot springs: Thermocrinis jamiesonii and novel Chloroflexi Thermoflexus hugenholtzii.</title>
        <authorList>
            <person name="Hedlund B."/>
        </authorList>
    </citation>
    <scope>NUCLEOTIDE SEQUENCE [LARGE SCALE GENOMIC DNA]</scope>
    <source>
        <strain evidence="18 19">G233</strain>
    </source>
</reference>
<gene>
    <name evidence="15" type="primary">purM</name>
    <name evidence="18" type="ORF">A9A59_0215</name>
</gene>
<evidence type="ECO:0000256" key="9">
    <source>
        <dbReference type="ARBA" id="ARBA00022755"/>
    </source>
</evidence>
<dbReference type="InterPro" id="IPR036676">
    <property type="entry name" value="PurM-like_C_sf"/>
</dbReference>
<dbReference type="EC" id="6.3.3.1" evidence="4 15"/>
<evidence type="ECO:0000256" key="11">
    <source>
        <dbReference type="ARBA" id="ARBA00031908"/>
    </source>
</evidence>
<dbReference type="Gene3D" id="3.30.1330.10">
    <property type="entry name" value="PurM-like, N-terminal domain"/>
    <property type="match status" value="1"/>
</dbReference>
<keyword evidence="7 15" id="KW-0436">Ligase</keyword>
<comment type="caution">
    <text evidence="18">The sequence shown here is derived from an EMBL/GenBank/DDBJ whole genome shotgun (WGS) entry which is preliminary data.</text>
</comment>
<dbReference type="GO" id="GO:0004637">
    <property type="term" value="F:phosphoribosylamine-glycine ligase activity"/>
    <property type="evidence" value="ECO:0007669"/>
    <property type="project" value="TreeGrafter"/>
</dbReference>
<dbReference type="FunFam" id="3.90.650.10:FF:000011">
    <property type="entry name" value="Phosphoribosylformylglycinamidine cyclo-ligase"/>
    <property type="match status" value="1"/>
</dbReference>
<evidence type="ECO:0000256" key="4">
    <source>
        <dbReference type="ARBA" id="ARBA00013047"/>
    </source>
</evidence>
<dbReference type="RefSeq" id="WP_098502511.1">
    <property type="nucleotide sequence ID" value="NZ_PDJQ01000001.1"/>
</dbReference>
<evidence type="ECO:0000259" key="17">
    <source>
        <dbReference type="Pfam" id="PF02769"/>
    </source>
</evidence>
<evidence type="ECO:0000256" key="14">
    <source>
        <dbReference type="ARBA" id="ARBA00049057"/>
    </source>
</evidence>
<evidence type="ECO:0000256" key="10">
    <source>
        <dbReference type="ARBA" id="ARBA00022840"/>
    </source>
</evidence>
<evidence type="ECO:0000256" key="6">
    <source>
        <dbReference type="ARBA" id="ARBA00022490"/>
    </source>
</evidence>
<feature type="domain" description="PurM-like N-terminal" evidence="16">
    <location>
        <begin position="57"/>
        <end position="162"/>
    </location>
</feature>
<evidence type="ECO:0000313" key="18">
    <source>
        <dbReference type="EMBL" id="PFG73022.1"/>
    </source>
</evidence>
<dbReference type="GO" id="GO:0005829">
    <property type="term" value="C:cytosol"/>
    <property type="evidence" value="ECO:0007669"/>
    <property type="project" value="TreeGrafter"/>
</dbReference>
<dbReference type="UniPathway" id="UPA00074">
    <property type="reaction ID" value="UER00129"/>
</dbReference>
<comment type="catalytic activity">
    <reaction evidence="14 15">
        <text>2-formamido-N(1)-(5-O-phospho-beta-D-ribosyl)acetamidine + ATP = 5-amino-1-(5-phospho-beta-D-ribosyl)imidazole + ADP + phosphate + H(+)</text>
        <dbReference type="Rhea" id="RHEA:23032"/>
        <dbReference type="ChEBI" id="CHEBI:15378"/>
        <dbReference type="ChEBI" id="CHEBI:30616"/>
        <dbReference type="ChEBI" id="CHEBI:43474"/>
        <dbReference type="ChEBI" id="CHEBI:137981"/>
        <dbReference type="ChEBI" id="CHEBI:147287"/>
        <dbReference type="ChEBI" id="CHEBI:456216"/>
        <dbReference type="EC" id="6.3.3.1"/>
    </reaction>
</comment>
<dbReference type="AlphaFoldDB" id="A0A2A9HCZ6"/>
<dbReference type="SUPFAM" id="SSF56042">
    <property type="entry name" value="PurM C-terminal domain-like"/>
    <property type="match status" value="1"/>
</dbReference>
<evidence type="ECO:0000256" key="3">
    <source>
        <dbReference type="ARBA" id="ARBA00010280"/>
    </source>
</evidence>
<keyword evidence="19" id="KW-1185">Reference proteome</keyword>
<evidence type="ECO:0000256" key="7">
    <source>
        <dbReference type="ARBA" id="ARBA00022598"/>
    </source>
</evidence>
<evidence type="ECO:0000256" key="13">
    <source>
        <dbReference type="ARBA" id="ARBA00033093"/>
    </source>
</evidence>
<dbReference type="InterPro" id="IPR036921">
    <property type="entry name" value="PurM-like_N_sf"/>
</dbReference>
<evidence type="ECO:0000256" key="5">
    <source>
        <dbReference type="ARBA" id="ARBA00020367"/>
    </source>
</evidence>
<name>A0A2A9HCZ6_TEPT2</name>
<dbReference type="EMBL" id="PDJQ01000001">
    <property type="protein sequence ID" value="PFG73022.1"/>
    <property type="molecule type" value="Genomic_DNA"/>
</dbReference>
<feature type="domain" description="PurM-like C-terminal" evidence="17">
    <location>
        <begin position="174"/>
        <end position="336"/>
    </location>
</feature>
<comment type="pathway">
    <text evidence="2 15">Purine metabolism; IMP biosynthesis via de novo pathway; 5-amino-1-(5-phospho-D-ribosyl)imidazole from N(2)-formyl-N(1)-(5-phospho-D-ribosyl)glycinamide: step 2/2.</text>
</comment>
<evidence type="ECO:0000313" key="19">
    <source>
        <dbReference type="Proteomes" id="UP000223071"/>
    </source>
</evidence>
<comment type="subcellular location">
    <subcellularLocation>
        <location evidence="1 15">Cytoplasm</location>
    </subcellularLocation>
</comment>